<name>A0A6G0ZDT3_APHCR</name>
<proteinExistence type="predicted"/>
<dbReference type="AlphaFoldDB" id="A0A6G0ZDT3"/>
<dbReference type="EMBL" id="VUJU01000657">
    <property type="protein sequence ID" value="KAF0769060.1"/>
    <property type="molecule type" value="Genomic_DNA"/>
</dbReference>
<protein>
    <submittedName>
        <fullName evidence="1">Uncharacterized protein</fullName>
    </submittedName>
</protein>
<keyword evidence="2" id="KW-1185">Reference proteome</keyword>
<sequence>MSVSKCVGECGKIFEIISVRRPTLTVALVKPGVAPRVIAPLGALQVPAGQWLAAKARLPAKIRYTVARNASTRKYSGRAAAERLPITAVDGH</sequence>
<accession>A0A6G0ZDT3</accession>
<evidence type="ECO:0000313" key="2">
    <source>
        <dbReference type="Proteomes" id="UP000478052"/>
    </source>
</evidence>
<evidence type="ECO:0000313" key="1">
    <source>
        <dbReference type="EMBL" id="KAF0769060.1"/>
    </source>
</evidence>
<reference evidence="1 2" key="1">
    <citation type="submission" date="2019-08" db="EMBL/GenBank/DDBJ databases">
        <title>Whole genome of Aphis craccivora.</title>
        <authorList>
            <person name="Voronova N.V."/>
            <person name="Shulinski R.S."/>
            <person name="Bandarenka Y.V."/>
            <person name="Zhorov D.G."/>
            <person name="Warner D."/>
        </authorList>
    </citation>
    <scope>NUCLEOTIDE SEQUENCE [LARGE SCALE GENOMIC DNA]</scope>
    <source>
        <strain evidence="1">180601</strain>
        <tissue evidence="1">Whole Body</tissue>
    </source>
</reference>
<organism evidence="1 2">
    <name type="scientific">Aphis craccivora</name>
    <name type="common">Cowpea aphid</name>
    <dbReference type="NCBI Taxonomy" id="307492"/>
    <lineage>
        <taxon>Eukaryota</taxon>
        <taxon>Metazoa</taxon>
        <taxon>Ecdysozoa</taxon>
        <taxon>Arthropoda</taxon>
        <taxon>Hexapoda</taxon>
        <taxon>Insecta</taxon>
        <taxon>Pterygota</taxon>
        <taxon>Neoptera</taxon>
        <taxon>Paraneoptera</taxon>
        <taxon>Hemiptera</taxon>
        <taxon>Sternorrhyncha</taxon>
        <taxon>Aphidomorpha</taxon>
        <taxon>Aphidoidea</taxon>
        <taxon>Aphididae</taxon>
        <taxon>Aphidini</taxon>
        <taxon>Aphis</taxon>
        <taxon>Aphis</taxon>
    </lineage>
</organism>
<dbReference type="Proteomes" id="UP000478052">
    <property type="component" value="Unassembled WGS sequence"/>
</dbReference>
<gene>
    <name evidence="1" type="ORF">FWK35_00017324</name>
</gene>
<comment type="caution">
    <text evidence="1">The sequence shown here is derived from an EMBL/GenBank/DDBJ whole genome shotgun (WGS) entry which is preliminary data.</text>
</comment>